<dbReference type="SUPFAM" id="SSF46626">
    <property type="entry name" value="Cytochrome c"/>
    <property type="match status" value="1"/>
</dbReference>
<keyword evidence="4" id="KW-0249">Electron transport</keyword>
<evidence type="ECO:0000259" key="8">
    <source>
        <dbReference type="PROSITE" id="PS51007"/>
    </source>
</evidence>
<dbReference type="InterPro" id="IPR009056">
    <property type="entry name" value="Cyt_c-like_dom"/>
</dbReference>
<keyword evidence="7" id="KW-0732">Signal</keyword>
<dbReference type="EMBL" id="JACOPV010000002">
    <property type="protein sequence ID" value="MBM5456682.1"/>
    <property type="molecule type" value="Genomic_DNA"/>
</dbReference>
<dbReference type="Pfam" id="PF00034">
    <property type="entry name" value="Cytochrom_C"/>
    <property type="match status" value="1"/>
</dbReference>
<dbReference type="PROSITE" id="PS51007">
    <property type="entry name" value="CYTC"/>
    <property type="match status" value="1"/>
</dbReference>
<evidence type="ECO:0000256" key="7">
    <source>
        <dbReference type="SAM" id="SignalP"/>
    </source>
</evidence>
<reference evidence="9 10" key="1">
    <citation type="submission" date="2020-08" db="EMBL/GenBank/DDBJ databases">
        <title>Description of novel Pseudomonas species.</title>
        <authorList>
            <person name="Duman M."/>
            <person name="Mulet M."/>
            <person name="Altun S."/>
            <person name="Saticioglu I.B."/>
            <person name="Lalucat J."/>
            <person name="Garcia-Valdes E."/>
        </authorList>
    </citation>
    <scope>NUCLEOTIDE SEQUENCE [LARGE SCALE GENOMIC DNA]</scope>
    <source>
        <strain evidence="9 10">P66</strain>
    </source>
</reference>
<keyword evidence="2 6" id="KW-0349">Heme</keyword>
<keyword evidence="10" id="KW-1185">Reference proteome</keyword>
<evidence type="ECO:0000313" key="10">
    <source>
        <dbReference type="Proteomes" id="UP000745663"/>
    </source>
</evidence>
<evidence type="ECO:0000256" key="1">
    <source>
        <dbReference type="ARBA" id="ARBA00022448"/>
    </source>
</evidence>
<organism evidence="9 10">
    <name type="scientific">Pseudomonas arcuscaelestis</name>
    <dbReference type="NCBI Taxonomy" id="2710591"/>
    <lineage>
        <taxon>Bacteria</taxon>
        <taxon>Pseudomonadati</taxon>
        <taxon>Pseudomonadota</taxon>
        <taxon>Gammaproteobacteria</taxon>
        <taxon>Pseudomonadales</taxon>
        <taxon>Pseudomonadaceae</taxon>
        <taxon>Pseudomonas</taxon>
    </lineage>
</organism>
<keyword evidence="3 6" id="KW-0479">Metal-binding</keyword>
<dbReference type="PRINTS" id="PR00604">
    <property type="entry name" value="CYTCHRMECIAB"/>
</dbReference>
<accession>A0ABS2BST6</accession>
<protein>
    <submittedName>
        <fullName evidence="9">C-type cytochrome</fullName>
    </submittedName>
</protein>
<dbReference type="InterPro" id="IPR002327">
    <property type="entry name" value="Cyt_c_1A/1B"/>
</dbReference>
<evidence type="ECO:0000256" key="3">
    <source>
        <dbReference type="ARBA" id="ARBA00022723"/>
    </source>
</evidence>
<comment type="caution">
    <text evidence="9">The sequence shown here is derived from an EMBL/GenBank/DDBJ whole genome shotgun (WGS) entry which is preliminary data.</text>
</comment>
<dbReference type="Proteomes" id="UP000745663">
    <property type="component" value="Unassembled WGS sequence"/>
</dbReference>
<evidence type="ECO:0000256" key="2">
    <source>
        <dbReference type="ARBA" id="ARBA00022617"/>
    </source>
</evidence>
<feature type="signal peptide" evidence="7">
    <location>
        <begin position="1"/>
        <end position="22"/>
    </location>
</feature>
<feature type="chain" id="PRO_5046463684" evidence="7">
    <location>
        <begin position="23"/>
        <end position="123"/>
    </location>
</feature>
<dbReference type="PANTHER" id="PTHR11961">
    <property type="entry name" value="CYTOCHROME C"/>
    <property type="match status" value="1"/>
</dbReference>
<evidence type="ECO:0000256" key="6">
    <source>
        <dbReference type="PROSITE-ProRule" id="PRU00433"/>
    </source>
</evidence>
<name>A0ABS2BST6_9PSED</name>
<dbReference type="Gene3D" id="1.10.760.10">
    <property type="entry name" value="Cytochrome c-like domain"/>
    <property type="match status" value="1"/>
</dbReference>
<dbReference type="InterPro" id="IPR036909">
    <property type="entry name" value="Cyt_c-like_dom_sf"/>
</dbReference>
<evidence type="ECO:0000256" key="4">
    <source>
        <dbReference type="ARBA" id="ARBA00022982"/>
    </source>
</evidence>
<sequence>MHHLIQPLVGVCLLALSQAILAADCDVGSGQQAFQTKCAACHALDSDHVGPRLAGVVGRAIGTTPGFKYSTDLAGANSTWTVEQLDRWLTSPAAMFPDTAMAFGGLRNAGERRDVLCFLQANE</sequence>
<keyword evidence="1" id="KW-0813">Transport</keyword>
<gene>
    <name evidence="9" type="ORF">H8F21_03740</name>
</gene>
<proteinExistence type="predicted"/>
<dbReference type="RefSeq" id="WP_203479310.1">
    <property type="nucleotide sequence ID" value="NZ_JACOPV010000002.1"/>
</dbReference>
<feature type="domain" description="Cytochrome c" evidence="8">
    <location>
        <begin position="25"/>
        <end position="123"/>
    </location>
</feature>
<evidence type="ECO:0000313" key="9">
    <source>
        <dbReference type="EMBL" id="MBM5456682.1"/>
    </source>
</evidence>
<evidence type="ECO:0000256" key="5">
    <source>
        <dbReference type="ARBA" id="ARBA00023004"/>
    </source>
</evidence>
<keyword evidence="5 6" id="KW-0408">Iron</keyword>